<reference evidence="3 5" key="1">
    <citation type="journal article" date="2014" name="BMC Genomics">
        <title>Genome sequence of Anopheles sinensis provides insight into genetics basis of mosquito competence for malaria parasites.</title>
        <authorList>
            <person name="Zhou D."/>
            <person name="Zhang D."/>
            <person name="Ding G."/>
            <person name="Shi L."/>
            <person name="Hou Q."/>
            <person name="Ye Y."/>
            <person name="Xu Y."/>
            <person name="Zhou H."/>
            <person name="Xiong C."/>
            <person name="Li S."/>
            <person name="Yu J."/>
            <person name="Hong S."/>
            <person name="Yu X."/>
            <person name="Zou P."/>
            <person name="Chen C."/>
            <person name="Chang X."/>
            <person name="Wang W."/>
            <person name="Lv Y."/>
            <person name="Sun Y."/>
            <person name="Ma L."/>
            <person name="Shen B."/>
            <person name="Zhu C."/>
        </authorList>
    </citation>
    <scope>NUCLEOTIDE SEQUENCE [LARGE SCALE GENOMIC DNA]</scope>
</reference>
<evidence type="ECO:0000256" key="2">
    <source>
        <dbReference type="SAM" id="MobiDB-lite"/>
    </source>
</evidence>
<feature type="region of interest" description="Disordered" evidence="2">
    <location>
        <begin position="682"/>
        <end position="702"/>
    </location>
</feature>
<dbReference type="VEuPathDB" id="VectorBase:ASIC015560"/>
<evidence type="ECO:0000313" key="4">
    <source>
        <dbReference type="EnsemblMetazoa" id="ASIC015560-PA"/>
    </source>
</evidence>
<keyword evidence="5" id="KW-1185">Reference proteome</keyword>
<dbReference type="Gene3D" id="1.20.58.1520">
    <property type="match status" value="1"/>
</dbReference>
<feature type="region of interest" description="Disordered" evidence="2">
    <location>
        <begin position="267"/>
        <end position="310"/>
    </location>
</feature>
<dbReference type="STRING" id="74873.A0A084WBJ7"/>
<dbReference type="AlphaFoldDB" id="A0A084WBJ7"/>
<dbReference type="EnsemblMetazoa" id="ASIC015560-RA">
    <property type="protein sequence ID" value="ASIC015560-PA"/>
    <property type="gene ID" value="ASIC015560"/>
</dbReference>
<feature type="compositionally biased region" description="Polar residues" evidence="2">
    <location>
        <begin position="606"/>
        <end position="615"/>
    </location>
</feature>
<protein>
    <submittedName>
        <fullName evidence="3 4">Protein regulator of cytokinesis 1 prc1</fullName>
    </submittedName>
</protein>
<feature type="region of interest" description="Disordered" evidence="2">
    <location>
        <begin position="588"/>
        <end position="622"/>
    </location>
</feature>
<evidence type="ECO:0000313" key="5">
    <source>
        <dbReference type="Proteomes" id="UP000030765"/>
    </source>
</evidence>
<accession>A0A084WBJ7</accession>
<dbReference type="EMBL" id="KE525331">
    <property type="protein sequence ID" value="KFB47591.1"/>
    <property type="molecule type" value="Genomic_DNA"/>
</dbReference>
<feature type="compositionally biased region" description="Low complexity" evidence="2">
    <location>
        <begin position="297"/>
        <end position="306"/>
    </location>
</feature>
<dbReference type="VEuPathDB" id="VectorBase:ASIS015769"/>
<feature type="coiled-coil region" evidence="1">
    <location>
        <begin position="455"/>
        <end position="482"/>
    </location>
</feature>
<dbReference type="OrthoDB" id="7739659at2759"/>
<dbReference type="Pfam" id="PF03999">
    <property type="entry name" value="MAP65_ASE1"/>
    <property type="match status" value="2"/>
</dbReference>
<name>A0A084WBJ7_ANOSI</name>
<keyword evidence="1" id="KW-0175">Coiled coil</keyword>
<evidence type="ECO:0000313" key="3">
    <source>
        <dbReference type="EMBL" id="KFB47591.1"/>
    </source>
</evidence>
<feature type="region of interest" description="Disordered" evidence="2">
    <location>
        <begin position="537"/>
        <end position="568"/>
    </location>
</feature>
<evidence type="ECO:0000256" key="1">
    <source>
        <dbReference type="SAM" id="Coils"/>
    </source>
</evidence>
<feature type="compositionally biased region" description="Low complexity" evidence="2">
    <location>
        <begin position="229"/>
        <end position="239"/>
    </location>
</feature>
<sequence>MNNIEQETIAKSCRIVTDKVHMLAKVWKTYFDDNCYLRYMTSLPESIGMFLNEILQLTMQYCVQKTHQIQQLRATVADLQHMLDGNGVRETQWVEQQMSLDRRVMLLKEEMFALQSKIAERRRQLDQYIEELTKLCNGSYKHNISANHTAIAISSSHLELGNDRPNLKHLYNADEASVLPDDQTIKRFEEYAASLRKEKQKRKACIDQIQQDLRAKAKQLNWEPRKPEQQTLLNNPNLPPTTQTIAALETLYSVVCRLVGGKLQQQWQTKSSAPLRDNPSPPPPPPSPEGEQATVASSSSSSSSSSRLQQSALEKTLSQLQLDAAGRREGGLLEVCISRYQQLLADSCTDLSRERIITDIFHSMQAHVHLWWDRCLIGEEDRKRSNVLLNFPNQDEQAMVALVEEQSELEAYYNENKRIFLIIYHWSEGWSMYLRLDSKGRGVGGPKTKKKALINDVEKKQLRQVKEQLTMLEAELTIMCAEYEQRKKTAFTIFGQPAMDVLFTLKEQRKELTLPTYGDPKRTPRVVTRKVLRLKQIDSEEQQVGDRARQNVDTGTDTSSDSEADDTRDDELLQEAFASASTVIKKTRTSIENGARPKGSLGALDHQTNINNNISPARDSTIPPLSIGTSVIQNPKNRETAKLAETLKEKSASPAGTRNTAELENLVAPTNVLAVTATSPATVDKVRSKSKQSVKREPSLII</sequence>
<proteinExistence type="predicted"/>
<organism evidence="3">
    <name type="scientific">Anopheles sinensis</name>
    <name type="common">Mosquito</name>
    <dbReference type="NCBI Taxonomy" id="74873"/>
    <lineage>
        <taxon>Eukaryota</taxon>
        <taxon>Metazoa</taxon>
        <taxon>Ecdysozoa</taxon>
        <taxon>Arthropoda</taxon>
        <taxon>Hexapoda</taxon>
        <taxon>Insecta</taxon>
        <taxon>Pterygota</taxon>
        <taxon>Neoptera</taxon>
        <taxon>Endopterygota</taxon>
        <taxon>Diptera</taxon>
        <taxon>Nematocera</taxon>
        <taxon>Culicoidea</taxon>
        <taxon>Culicidae</taxon>
        <taxon>Anophelinae</taxon>
        <taxon>Anopheles</taxon>
    </lineage>
</organism>
<dbReference type="Proteomes" id="UP000030765">
    <property type="component" value="Unassembled WGS sequence"/>
</dbReference>
<dbReference type="EMBL" id="ATLV01022361">
    <property type="status" value="NOT_ANNOTATED_CDS"/>
    <property type="molecule type" value="Genomic_DNA"/>
</dbReference>
<reference evidence="4" key="2">
    <citation type="submission" date="2020-05" db="UniProtKB">
        <authorList>
            <consortium name="EnsemblMetazoa"/>
        </authorList>
    </citation>
    <scope>IDENTIFICATION</scope>
</reference>
<gene>
    <name evidence="3" type="ORF">ZHAS_00015560</name>
</gene>
<feature type="compositionally biased region" description="Pro residues" evidence="2">
    <location>
        <begin position="279"/>
        <end position="288"/>
    </location>
</feature>
<feature type="region of interest" description="Disordered" evidence="2">
    <location>
        <begin position="220"/>
        <end position="239"/>
    </location>
</feature>
<dbReference type="OMA" id="HNISANH"/>